<evidence type="ECO:0000256" key="2">
    <source>
        <dbReference type="ARBA" id="ARBA00022679"/>
    </source>
</evidence>
<feature type="binding site" evidence="4">
    <location>
        <position position="234"/>
    </location>
    <ligand>
        <name>Zn(2+)</name>
        <dbReference type="ChEBI" id="CHEBI:29105"/>
    </ligand>
</feature>
<dbReference type="SUPFAM" id="SSF52467">
    <property type="entry name" value="DHS-like NAD/FAD-binding domain"/>
    <property type="match status" value="1"/>
</dbReference>
<dbReference type="GO" id="GO:0046872">
    <property type="term" value="F:metal ion binding"/>
    <property type="evidence" value="ECO:0007669"/>
    <property type="project" value="UniProtKB-KW"/>
</dbReference>
<dbReference type="InterPro" id="IPR050134">
    <property type="entry name" value="NAD-dep_sirtuin_deacylases"/>
</dbReference>
<dbReference type="GO" id="GO:0017136">
    <property type="term" value="F:histone deacetylase activity, NAD-dependent"/>
    <property type="evidence" value="ECO:0007669"/>
    <property type="project" value="TreeGrafter"/>
</dbReference>
<evidence type="ECO:0000313" key="6">
    <source>
        <dbReference type="EMBL" id="WGH93007.1"/>
    </source>
</evidence>
<dbReference type="PANTHER" id="PTHR11085:SF10">
    <property type="entry name" value="NAD-DEPENDENT PROTEIN DEACYLASE SIRTUIN-5, MITOCHONDRIAL-RELATED"/>
    <property type="match status" value="1"/>
</dbReference>
<name>A0AAJ6AHU5_9MICC</name>
<feature type="active site" description="Proton acceptor" evidence="4">
    <location>
        <position position="168"/>
    </location>
</feature>
<protein>
    <recommendedName>
        <fullName evidence="1">protein acetyllysine N-acetyltransferase</fullName>
        <ecNumber evidence="1">2.3.1.286</ecNumber>
    </recommendedName>
</protein>
<gene>
    <name evidence="6" type="ORF">QDX21_12055</name>
</gene>
<dbReference type="InterPro" id="IPR003000">
    <property type="entry name" value="Sirtuin"/>
</dbReference>
<feature type="domain" description="Deacetylase sirtuin-type" evidence="5">
    <location>
        <begin position="42"/>
        <end position="330"/>
    </location>
</feature>
<dbReference type="Pfam" id="PF02146">
    <property type="entry name" value="SIR2"/>
    <property type="match status" value="1"/>
</dbReference>
<evidence type="ECO:0000259" key="5">
    <source>
        <dbReference type="PROSITE" id="PS50305"/>
    </source>
</evidence>
<feature type="binding site" evidence="4">
    <location>
        <position position="231"/>
    </location>
    <ligand>
        <name>Zn(2+)</name>
        <dbReference type="ChEBI" id="CHEBI:29105"/>
    </ligand>
</feature>
<dbReference type="Proteomes" id="UP001224674">
    <property type="component" value="Chromosome"/>
</dbReference>
<proteinExistence type="predicted"/>
<keyword evidence="6" id="KW-0012">Acyltransferase</keyword>
<dbReference type="Gene3D" id="3.30.1600.10">
    <property type="entry name" value="SIR2/SIRT2 'Small Domain"/>
    <property type="match status" value="1"/>
</dbReference>
<dbReference type="InterPro" id="IPR026591">
    <property type="entry name" value="Sirtuin_cat_small_dom_sf"/>
</dbReference>
<keyword evidence="2 6" id="KW-0808">Transferase</keyword>
<dbReference type="InterPro" id="IPR029035">
    <property type="entry name" value="DHS-like_NAD/FAD-binding_dom"/>
</dbReference>
<evidence type="ECO:0000256" key="1">
    <source>
        <dbReference type="ARBA" id="ARBA00012928"/>
    </source>
</evidence>
<feature type="binding site" evidence="4">
    <location>
        <position position="176"/>
    </location>
    <ligand>
        <name>Zn(2+)</name>
        <dbReference type="ChEBI" id="CHEBI:29105"/>
    </ligand>
</feature>
<evidence type="ECO:0000256" key="3">
    <source>
        <dbReference type="ARBA" id="ARBA00023027"/>
    </source>
</evidence>
<keyword evidence="4" id="KW-0479">Metal-binding</keyword>
<sequence>MNSSSDRSVPYVDEAISVDHPAYATHQAALRSIARVVDDSRPLQNDRVASAGIGQLLRLRPAVLTGAGISTGSGIPDYRGPNGSLRHHRPMTYQEFRFDPVARHRYWARSFVGWRHLEYAQPNPGHQVLAQWAQAGIISGIVTQNVDGLHQRAAQELGDDYSTVVALHGDMSEIQCLNCGAVESRASLDRRLEEANPGFLQRADTGTEDINPDGDARLELRWINEFQMVGCLRCDSTALKPSVVYFGEAVPAERNHRVNELLAGSGALLVVGSSVAVMSGYRMVLDMVHRHQPVGIINAGPSRADARATFRWRADTSQALQWLDDQVKKEFP</sequence>
<dbReference type="InterPro" id="IPR026590">
    <property type="entry name" value="Ssirtuin_cat_dom"/>
</dbReference>
<keyword evidence="3" id="KW-0520">NAD</keyword>
<evidence type="ECO:0000256" key="4">
    <source>
        <dbReference type="PROSITE-ProRule" id="PRU00236"/>
    </source>
</evidence>
<dbReference type="Gene3D" id="3.40.50.1220">
    <property type="entry name" value="TPP-binding domain"/>
    <property type="match status" value="1"/>
</dbReference>
<organism evidence="6 7">
    <name type="scientific">Auritidibacter ignavus</name>
    <dbReference type="NCBI Taxonomy" id="678932"/>
    <lineage>
        <taxon>Bacteria</taxon>
        <taxon>Bacillati</taxon>
        <taxon>Actinomycetota</taxon>
        <taxon>Actinomycetes</taxon>
        <taxon>Micrococcales</taxon>
        <taxon>Micrococcaceae</taxon>
        <taxon>Auritidibacter</taxon>
    </lineage>
</organism>
<keyword evidence="4" id="KW-0862">Zinc</keyword>
<dbReference type="AlphaFoldDB" id="A0AAJ6AHU5"/>
<evidence type="ECO:0000313" key="7">
    <source>
        <dbReference type="Proteomes" id="UP001224674"/>
    </source>
</evidence>
<feature type="binding site" evidence="4">
    <location>
        <position position="179"/>
    </location>
    <ligand>
        <name>Zn(2+)</name>
        <dbReference type="ChEBI" id="CHEBI:29105"/>
    </ligand>
</feature>
<dbReference type="RefSeq" id="WP_110098029.1">
    <property type="nucleotide sequence ID" value="NZ_CP122566.1"/>
</dbReference>
<keyword evidence="7" id="KW-1185">Reference proteome</keyword>
<dbReference type="EC" id="2.3.1.286" evidence="1"/>
<dbReference type="GO" id="GO:0070403">
    <property type="term" value="F:NAD+ binding"/>
    <property type="evidence" value="ECO:0007669"/>
    <property type="project" value="InterPro"/>
</dbReference>
<dbReference type="PANTHER" id="PTHR11085">
    <property type="entry name" value="NAD-DEPENDENT PROTEIN DEACYLASE SIRTUIN-5, MITOCHONDRIAL-RELATED"/>
    <property type="match status" value="1"/>
</dbReference>
<dbReference type="PROSITE" id="PS50305">
    <property type="entry name" value="SIRTUIN"/>
    <property type="match status" value="1"/>
</dbReference>
<reference evidence="6 7" key="1">
    <citation type="submission" date="2023-03" db="EMBL/GenBank/DDBJ databases">
        <title>Complete genome sequences of several Auritidibacter ignavus strains isolated from ear infections.</title>
        <authorList>
            <person name="Baehr T."/>
            <person name="Baumhoegger A.M."/>
        </authorList>
    </citation>
    <scope>NUCLEOTIDE SEQUENCE [LARGE SCALE GENOMIC DNA]</scope>
    <source>
        <strain evidence="6 7">BABAE-6</strain>
    </source>
</reference>
<dbReference type="EMBL" id="CP122566">
    <property type="protein sequence ID" value="WGH93007.1"/>
    <property type="molecule type" value="Genomic_DNA"/>
</dbReference>
<accession>A0AAJ6AHU5</accession>